<dbReference type="InterPro" id="IPR035069">
    <property type="entry name" value="TTHA1013/TTHA0281-like"/>
</dbReference>
<reference evidence="1" key="1">
    <citation type="journal article" date="2020" name="Int. J. Syst. Evol. Microbiol.">
        <title>Aquipluma nitroreducens gen. nov. sp. nov., a novel facultatively anaerobic bacterium isolated from a freshwater lake.</title>
        <authorList>
            <person name="Watanabe M."/>
            <person name="Kojima H."/>
            <person name="Fukui M."/>
        </authorList>
    </citation>
    <scope>NUCLEOTIDE SEQUENCE</scope>
    <source>
        <strain evidence="1">MeG22</strain>
    </source>
</reference>
<dbReference type="AlphaFoldDB" id="A0A5K7S9W0"/>
<dbReference type="EMBL" id="AP018694">
    <property type="protein sequence ID" value="BBE18285.1"/>
    <property type="molecule type" value="Genomic_DNA"/>
</dbReference>
<proteinExistence type="predicted"/>
<evidence type="ECO:0000313" key="1">
    <source>
        <dbReference type="EMBL" id="BBE18285.1"/>
    </source>
</evidence>
<accession>A0A5K7S9W0</accession>
<organism evidence="1 2">
    <name type="scientific">Aquipluma nitroreducens</name>
    <dbReference type="NCBI Taxonomy" id="2010828"/>
    <lineage>
        <taxon>Bacteria</taxon>
        <taxon>Pseudomonadati</taxon>
        <taxon>Bacteroidota</taxon>
        <taxon>Bacteroidia</taxon>
        <taxon>Marinilabiliales</taxon>
        <taxon>Prolixibacteraceae</taxon>
        <taxon>Aquipluma</taxon>
    </lineage>
</organism>
<keyword evidence="2" id="KW-1185">Reference proteome</keyword>
<protein>
    <submittedName>
        <fullName evidence="1">HicB protein</fullName>
    </submittedName>
</protein>
<evidence type="ECO:0000313" key="2">
    <source>
        <dbReference type="Proteomes" id="UP001193389"/>
    </source>
</evidence>
<name>A0A5K7S9W0_9BACT</name>
<dbReference type="RefSeq" id="WP_318351207.1">
    <property type="nucleotide sequence ID" value="NZ_AP018694.1"/>
</dbReference>
<sequence length="61" mass="7149">MKNTLKYKGFVGSVNFSTEDQVFYGKIEEINDLITFEGTTIDELEEAFKYMVEEHIEDKFS</sequence>
<dbReference type="Proteomes" id="UP001193389">
    <property type="component" value="Chromosome"/>
</dbReference>
<dbReference type="KEGG" id="anf:AQPE_2447"/>
<dbReference type="SUPFAM" id="SSF143100">
    <property type="entry name" value="TTHA1013/TTHA0281-like"/>
    <property type="match status" value="1"/>
</dbReference>
<gene>
    <name evidence="1" type="ORF">AQPE_2447</name>
</gene>